<dbReference type="GO" id="GO:0000978">
    <property type="term" value="F:RNA polymerase II cis-regulatory region sequence-specific DNA binding"/>
    <property type="evidence" value="ECO:0007669"/>
    <property type="project" value="TreeGrafter"/>
</dbReference>
<keyword evidence="9" id="KW-1185">Reference proteome</keyword>
<dbReference type="PROSITE" id="PS00028">
    <property type="entry name" value="ZINC_FINGER_C2H2_1"/>
    <property type="match status" value="2"/>
</dbReference>
<keyword evidence="4" id="KW-0862">Zinc</keyword>
<reference evidence="8" key="1">
    <citation type="submission" date="2020-11" db="EMBL/GenBank/DDBJ databases">
        <authorList>
            <person name="Tran Van P."/>
        </authorList>
    </citation>
    <scope>NUCLEOTIDE SEQUENCE</scope>
</reference>
<dbReference type="GO" id="GO:0005667">
    <property type="term" value="C:transcription regulator complex"/>
    <property type="evidence" value="ECO:0007669"/>
    <property type="project" value="TreeGrafter"/>
</dbReference>
<dbReference type="AlphaFoldDB" id="A0A7R9MEI9"/>
<dbReference type="InterPro" id="IPR013087">
    <property type="entry name" value="Znf_C2H2_type"/>
</dbReference>
<dbReference type="OrthoDB" id="6506915at2759"/>
<evidence type="ECO:0000256" key="4">
    <source>
        <dbReference type="ARBA" id="ARBA00022833"/>
    </source>
</evidence>
<dbReference type="Gene3D" id="3.30.160.60">
    <property type="entry name" value="Classic Zinc Finger"/>
    <property type="match status" value="2"/>
</dbReference>
<dbReference type="GO" id="GO:0000785">
    <property type="term" value="C:chromatin"/>
    <property type="evidence" value="ECO:0007669"/>
    <property type="project" value="TreeGrafter"/>
</dbReference>
<gene>
    <name evidence="8" type="ORF">ONB1V03_LOCUS15300</name>
</gene>
<keyword evidence="2" id="KW-0677">Repeat</keyword>
<dbReference type="SUPFAM" id="SSF57667">
    <property type="entry name" value="beta-beta-alpha zinc fingers"/>
    <property type="match status" value="1"/>
</dbReference>
<dbReference type="GO" id="GO:0031519">
    <property type="term" value="C:PcG protein complex"/>
    <property type="evidence" value="ECO:0007669"/>
    <property type="project" value="TreeGrafter"/>
</dbReference>
<feature type="domain" description="C2H2-type" evidence="7">
    <location>
        <begin position="71"/>
        <end position="100"/>
    </location>
</feature>
<dbReference type="PANTHER" id="PTHR14003">
    <property type="entry name" value="TRANSCRIPTIONAL REPRESSOR PROTEIN YY"/>
    <property type="match status" value="1"/>
</dbReference>
<evidence type="ECO:0000259" key="7">
    <source>
        <dbReference type="PROSITE" id="PS50157"/>
    </source>
</evidence>
<dbReference type="SMART" id="SM00355">
    <property type="entry name" value="ZnF_C2H2"/>
    <property type="match status" value="3"/>
</dbReference>
<dbReference type="FunFam" id="3.30.160.60:FF:000072">
    <property type="entry name" value="zinc finger protein 143 isoform X1"/>
    <property type="match status" value="1"/>
</dbReference>
<dbReference type="Pfam" id="PF00096">
    <property type="entry name" value="zf-C2H2"/>
    <property type="match status" value="2"/>
</dbReference>
<feature type="domain" description="C2H2-type" evidence="7">
    <location>
        <begin position="42"/>
        <end position="71"/>
    </location>
</feature>
<evidence type="ECO:0000256" key="3">
    <source>
        <dbReference type="ARBA" id="ARBA00022771"/>
    </source>
</evidence>
<evidence type="ECO:0000256" key="1">
    <source>
        <dbReference type="ARBA" id="ARBA00022723"/>
    </source>
</evidence>
<protein>
    <recommendedName>
        <fullName evidence="7">C2H2-type domain-containing protein</fullName>
    </recommendedName>
</protein>
<organism evidence="8">
    <name type="scientific">Oppiella nova</name>
    <dbReference type="NCBI Taxonomy" id="334625"/>
    <lineage>
        <taxon>Eukaryota</taxon>
        <taxon>Metazoa</taxon>
        <taxon>Ecdysozoa</taxon>
        <taxon>Arthropoda</taxon>
        <taxon>Chelicerata</taxon>
        <taxon>Arachnida</taxon>
        <taxon>Acari</taxon>
        <taxon>Acariformes</taxon>
        <taxon>Sarcoptiformes</taxon>
        <taxon>Oribatida</taxon>
        <taxon>Brachypylina</taxon>
        <taxon>Oppioidea</taxon>
        <taxon>Oppiidae</taxon>
        <taxon>Oppiella</taxon>
    </lineage>
</organism>
<evidence type="ECO:0000256" key="6">
    <source>
        <dbReference type="SAM" id="MobiDB-lite"/>
    </source>
</evidence>
<dbReference type="Proteomes" id="UP000728032">
    <property type="component" value="Unassembled WGS sequence"/>
</dbReference>
<dbReference type="EMBL" id="CAJPVJ010015552">
    <property type="protein sequence ID" value="CAG2175865.1"/>
    <property type="molecule type" value="Genomic_DNA"/>
</dbReference>
<name>A0A7R9MEI9_9ACAR</name>
<dbReference type="PROSITE" id="PS50157">
    <property type="entry name" value="ZINC_FINGER_C2H2_2"/>
    <property type="match status" value="2"/>
</dbReference>
<accession>A0A7R9MEI9</accession>
<evidence type="ECO:0000256" key="5">
    <source>
        <dbReference type="PROSITE-ProRule" id="PRU00042"/>
    </source>
</evidence>
<dbReference type="EMBL" id="OC930377">
    <property type="protein sequence ID" value="CAD7658679.1"/>
    <property type="molecule type" value="Genomic_DNA"/>
</dbReference>
<dbReference type="GO" id="GO:0008270">
    <property type="term" value="F:zinc ion binding"/>
    <property type="evidence" value="ECO:0007669"/>
    <property type="project" value="UniProtKB-KW"/>
</dbReference>
<keyword evidence="1" id="KW-0479">Metal-binding</keyword>
<evidence type="ECO:0000313" key="9">
    <source>
        <dbReference type="Proteomes" id="UP000728032"/>
    </source>
</evidence>
<proteinExistence type="predicted"/>
<evidence type="ECO:0000313" key="8">
    <source>
        <dbReference type="EMBL" id="CAD7658679.1"/>
    </source>
</evidence>
<keyword evidence="3 5" id="KW-0863">Zinc-finger</keyword>
<dbReference type="PANTHER" id="PTHR14003:SF19">
    <property type="entry name" value="YY2 TRANSCRIPTION FACTOR"/>
    <property type="match status" value="1"/>
</dbReference>
<feature type="region of interest" description="Disordered" evidence="6">
    <location>
        <begin position="1"/>
        <end position="22"/>
    </location>
</feature>
<sequence length="186" mass="21609">MIQLNDTIVNGNGHGSGTAQKGRKYQNSHQTCHSCCAADKPYICDWQNCGKRFRKKPHLDTHKNIHTGRRFPCDWPNCGKSFVRKYNLIEHRKLHSSVNPNVCEFANCGKFFSSNCTSFSYLSYSCPKSLQYSIFLASVIRIFREWGLLDRYLKIHRLVKYPYCTVCDEGSKYSLMRHQSVQHSQQ</sequence>
<evidence type="ECO:0000256" key="2">
    <source>
        <dbReference type="ARBA" id="ARBA00022737"/>
    </source>
</evidence>
<feature type="compositionally biased region" description="Polar residues" evidence="6">
    <location>
        <begin position="1"/>
        <end position="10"/>
    </location>
</feature>
<dbReference type="GO" id="GO:0000981">
    <property type="term" value="F:DNA-binding transcription factor activity, RNA polymerase II-specific"/>
    <property type="evidence" value="ECO:0007669"/>
    <property type="project" value="TreeGrafter"/>
</dbReference>
<dbReference type="InterPro" id="IPR036236">
    <property type="entry name" value="Znf_C2H2_sf"/>
</dbReference>